<accession>A0ABT9S3B8</accession>
<keyword evidence="2" id="KW-1185">Reference proteome</keyword>
<evidence type="ECO:0000313" key="2">
    <source>
        <dbReference type="Proteomes" id="UP001226867"/>
    </source>
</evidence>
<proteinExistence type="predicted"/>
<dbReference type="Proteomes" id="UP001226867">
    <property type="component" value="Unassembled WGS sequence"/>
</dbReference>
<reference evidence="1 2" key="1">
    <citation type="submission" date="2023-07" db="EMBL/GenBank/DDBJ databases">
        <title>Sorghum-associated microbial communities from plants grown in Nebraska, USA.</title>
        <authorList>
            <person name="Schachtman D."/>
        </authorList>
    </citation>
    <scope>NUCLEOTIDE SEQUENCE [LARGE SCALE GENOMIC DNA]</scope>
    <source>
        <strain evidence="1 2">DS1607</strain>
    </source>
</reference>
<sequence length="269" mass="29363">MMENNGCPPKFELPLRADDMGLAVKDGVREVRFNLRQGARRLLQGAQAAAEDRGSVSGPLALLGEPLERAMRTTARLLRTVDRAAVDLLSSDGAYRALEVPLCSSGSYFDNGVESSALRRFTQDHYWRYRHWLAMKGRTDVFVREQGIERAGHWLGSESAAVERDRFGLLAHAILALAKSDILVPAALPEREGLLATAELAWQAAVCTVLAGEIAVGLPELTPKEQTITALWMADEIVGATRDAWGSDLAVGASATGLARWMRFALRHV</sequence>
<comment type="caution">
    <text evidence="1">The sequence shown here is derived from an EMBL/GenBank/DDBJ whole genome shotgun (WGS) entry which is preliminary data.</text>
</comment>
<protein>
    <submittedName>
        <fullName evidence="1">Uncharacterized protein</fullName>
    </submittedName>
</protein>
<evidence type="ECO:0000313" key="1">
    <source>
        <dbReference type="EMBL" id="MDP9898838.1"/>
    </source>
</evidence>
<gene>
    <name evidence="1" type="ORF">J2W36_001082</name>
</gene>
<dbReference type="RefSeq" id="WP_307688657.1">
    <property type="nucleotide sequence ID" value="NZ_JAUSRO010000003.1"/>
</dbReference>
<dbReference type="EMBL" id="JAUSRO010000003">
    <property type="protein sequence ID" value="MDP9898838.1"/>
    <property type="molecule type" value="Genomic_DNA"/>
</dbReference>
<organism evidence="1 2">
    <name type="scientific">Variovorax ginsengisoli</name>
    <dbReference type="NCBI Taxonomy" id="363844"/>
    <lineage>
        <taxon>Bacteria</taxon>
        <taxon>Pseudomonadati</taxon>
        <taxon>Pseudomonadota</taxon>
        <taxon>Betaproteobacteria</taxon>
        <taxon>Burkholderiales</taxon>
        <taxon>Comamonadaceae</taxon>
        <taxon>Variovorax</taxon>
    </lineage>
</organism>
<name>A0ABT9S3B8_9BURK</name>